<evidence type="ECO:0000313" key="5">
    <source>
        <dbReference type="Proteomes" id="UP000034789"/>
    </source>
</evidence>
<dbReference type="SUPFAM" id="SSF101960">
    <property type="entry name" value="Stabilizer of iron transporter SufD"/>
    <property type="match status" value="1"/>
</dbReference>
<organism evidence="4 5">
    <name type="scientific">Candidatus Kaiserbacteria bacterium GW2011_GWA2_58_9</name>
    <dbReference type="NCBI Taxonomy" id="1618672"/>
    <lineage>
        <taxon>Bacteria</taxon>
        <taxon>Candidatus Kaiseribacteriota</taxon>
    </lineage>
</organism>
<dbReference type="PANTHER" id="PTHR30508">
    <property type="entry name" value="FES CLUSTER ASSEMBLY PROTEIN SUF"/>
    <property type="match status" value="1"/>
</dbReference>
<dbReference type="InterPro" id="IPR010231">
    <property type="entry name" value="SUF_FeS_clus_asmbl_SufB"/>
</dbReference>
<sequence length="470" mass="52359">MAKTTIAPIAEHGRTGGSTALPERFIYRAKPGISREVVETISRMKNEPGWMREFRLNAYEEFVRLPVPTWGPDLSGLDFQAITYYQKTEERRYKSWKEVPADIKNTFEKIGVPQAERAFLAGVIGQYESEGFYQKLRGKWEEKGVIFCDTDTAVQKYPEMVKKYFMTECIHASEHKLAALHGAVWSGGTFLYVPAGVHIDMPLQTYFRMNARASGQFEHTLIIVEEGASVQYIEGCTAPLYHNNSLHAAVVEIFVKKGARSRYTTIQNWSKDVYNLNTKRAIVEEDGIQEWVGGSLGSKVTMLYPCTVLKGRGSRAEHLNIAVAGPGQHKDTGAKVMHLAPDTSSNIVSKSISFGGGISTYRGLLKIVKGAKGSRSHVQCDALMPDNISQSNTIPYIKVNEEDVTLGHEAKVGRISEDLVFYLMSRGLTEQEAINLVVQGFMEPIAKSLPLEYAVELNRLISMEMEGSLG</sequence>
<accession>A0A0G1YXM5</accession>
<evidence type="ECO:0000259" key="2">
    <source>
        <dbReference type="Pfam" id="PF01458"/>
    </source>
</evidence>
<dbReference type="PANTHER" id="PTHR30508:SF1">
    <property type="entry name" value="UPF0051 PROTEIN ABCI8, CHLOROPLASTIC-RELATED"/>
    <property type="match status" value="1"/>
</dbReference>
<dbReference type="AlphaFoldDB" id="A0A0G1YXM5"/>
<dbReference type="Pfam" id="PF01458">
    <property type="entry name" value="SUFBD_core"/>
    <property type="match status" value="1"/>
</dbReference>
<gene>
    <name evidence="4" type="ORF">UY98_C0002G0025</name>
</gene>
<dbReference type="PATRIC" id="fig|1618672.3.peg.60"/>
<dbReference type="Proteomes" id="UP000034789">
    <property type="component" value="Unassembled WGS sequence"/>
</dbReference>
<dbReference type="InterPro" id="IPR037284">
    <property type="entry name" value="SUF_FeS_clus_asmbl_SufBD_sf"/>
</dbReference>
<dbReference type="GO" id="GO:0016226">
    <property type="term" value="P:iron-sulfur cluster assembly"/>
    <property type="evidence" value="ECO:0007669"/>
    <property type="project" value="InterPro"/>
</dbReference>
<protein>
    <submittedName>
        <fullName evidence="4">Iron-regulated ABC transporter membrane component SufB</fullName>
    </submittedName>
</protein>
<dbReference type="InterPro" id="IPR055346">
    <property type="entry name" value="Fe-S_cluster_assembly_SufBD"/>
</dbReference>
<dbReference type="NCBIfam" id="TIGR01980">
    <property type="entry name" value="sufB"/>
    <property type="match status" value="1"/>
</dbReference>
<proteinExistence type="inferred from homology"/>
<feature type="domain" description="SUF system FeS cluster assembly SufBD N-terminal" evidence="3">
    <location>
        <begin position="130"/>
        <end position="204"/>
    </location>
</feature>
<dbReference type="InterPro" id="IPR045595">
    <property type="entry name" value="SufBD_N"/>
</dbReference>
<comment type="caution">
    <text evidence="4">The sequence shown here is derived from an EMBL/GenBank/DDBJ whole genome shotgun (WGS) entry which is preliminary data.</text>
</comment>
<name>A0A0G1YXM5_9BACT</name>
<feature type="domain" description="SUF system FeS cluster assembly SufBD core" evidence="2">
    <location>
        <begin position="207"/>
        <end position="441"/>
    </location>
</feature>
<dbReference type="Pfam" id="PF19295">
    <property type="entry name" value="SufBD_N"/>
    <property type="match status" value="1"/>
</dbReference>
<evidence type="ECO:0000313" key="4">
    <source>
        <dbReference type="EMBL" id="KKW47930.1"/>
    </source>
</evidence>
<evidence type="ECO:0000256" key="1">
    <source>
        <dbReference type="ARBA" id="ARBA00043967"/>
    </source>
</evidence>
<comment type="similarity">
    <text evidence="1">Belongs to the iron-sulfur cluster assembly SufBD family.</text>
</comment>
<reference evidence="4 5" key="1">
    <citation type="journal article" date="2015" name="Nature">
        <title>rRNA introns, odd ribosomes, and small enigmatic genomes across a large radiation of phyla.</title>
        <authorList>
            <person name="Brown C.T."/>
            <person name="Hug L.A."/>
            <person name="Thomas B.C."/>
            <person name="Sharon I."/>
            <person name="Castelle C.J."/>
            <person name="Singh A."/>
            <person name="Wilkins M.J."/>
            <person name="Williams K.H."/>
            <person name="Banfield J.F."/>
        </authorList>
    </citation>
    <scope>NUCLEOTIDE SEQUENCE [LARGE SCALE GENOMIC DNA]</scope>
</reference>
<dbReference type="EMBL" id="LCSD01000002">
    <property type="protein sequence ID" value="KKW47930.1"/>
    <property type="molecule type" value="Genomic_DNA"/>
</dbReference>
<dbReference type="InterPro" id="IPR000825">
    <property type="entry name" value="SUF_FeS_clus_asmbl_SufBD_core"/>
</dbReference>
<evidence type="ECO:0000259" key="3">
    <source>
        <dbReference type="Pfam" id="PF19295"/>
    </source>
</evidence>